<dbReference type="STRING" id="1797.RMCT_2438"/>
<dbReference type="GO" id="GO:0005615">
    <property type="term" value="C:extracellular space"/>
    <property type="evidence" value="ECO:0007669"/>
    <property type="project" value="InterPro"/>
</dbReference>
<evidence type="ECO:0000256" key="1">
    <source>
        <dbReference type="ARBA" id="ARBA00022729"/>
    </source>
</evidence>
<dbReference type="OMA" id="CCSEAMM"/>
<dbReference type="InterPro" id="IPR029050">
    <property type="entry name" value="Immunoprotect_excell_Ig-like"/>
</dbReference>
<sequence length="154" mass="16023">MNSKILAAPVVLATAAGLALATAAPAPARPGVADFGATQHLHDGGVTIAYTLEELEPSDDVVSNVALQGRLWEVSVTVEAVEGAATPVIPFFNARSADGQNYRALFTAVGEEALSGATLGQGQETEGNIYFDVTGAPPTEVVYNDAVQDRLIWR</sequence>
<protein>
    <submittedName>
        <fullName evidence="4">Immunogenic protein MPT63</fullName>
    </submittedName>
</protein>
<dbReference type="SUPFAM" id="SSF81982">
    <property type="entry name" value="Antigen MPT63/MPB63 (immunoprotective extracellular protein)"/>
    <property type="match status" value="1"/>
</dbReference>
<keyword evidence="1 2" id="KW-0732">Signal</keyword>
<dbReference type="OrthoDB" id="4762478at2"/>
<dbReference type="Proteomes" id="UP000069654">
    <property type="component" value="Unassembled WGS sequence"/>
</dbReference>
<proteinExistence type="predicted"/>
<accession>A0A100XFB6</accession>
<reference evidence="4 5" key="1">
    <citation type="journal article" date="2016" name="Genome Announc.">
        <title>Draft Genome Sequences of Five Rapidly Growing Mycobacterium Species, M. thermoresistibile, M. fortuitum subsp. acetamidolyticum, M. canariasense, M. brisbanense, and M. novocastrense.</title>
        <authorList>
            <person name="Katahira K."/>
            <person name="Ogura Y."/>
            <person name="Gotoh Y."/>
            <person name="Hayashi T."/>
        </authorList>
    </citation>
    <scope>NUCLEOTIDE SEQUENCE [LARGE SCALE GENOMIC DNA]</scope>
    <source>
        <strain evidence="4 5">JCM6362</strain>
    </source>
</reference>
<dbReference type="InterPro" id="IPR015250">
    <property type="entry name" value="MPT63-like"/>
</dbReference>
<evidence type="ECO:0000313" key="4">
    <source>
        <dbReference type="EMBL" id="GAT15468.1"/>
    </source>
</evidence>
<gene>
    <name evidence="4" type="ORF">RMCT_2438</name>
</gene>
<evidence type="ECO:0000259" key="3">
    <source>
        <dbReference type="Pfam" id="PF09167"/>
    </source>
</evidence>
<name>A0A100XFB6_MYCTH</name>
<dbReference type="Pfam" id="PF09167">
    <property type="entry name" value="DUF1942"/>
    <property type="match status" value="1"/>
</dbReference>
<dbReference type="Gene3D" id="2.60.40.1240">
    <property type="match status" value="1"/>
</dbReference>
<evidence type="ECO:0000313" key="5">
    <source>
        <dbReference type="Proteomes" id="UP000069654"/>
    </source>
</evidence>
<reference evidence="5" key="2">
    <citation type="submission" date="2016-02" db="EMBL/GenBank/DDBJ databases">
        <title>Draft genome sequence of five rapidly growing Mycobacterium species.</title>
        <authorList>
            <person name="Katahira K."/>
            <person name="Gotou Y."/>
            <person name="Iida K."/>
            <person name="Ogura Y."/>
            <person name="Hayashi T."/>
        </authorList>
    </citation>
    <scope>NUCLEOTIDE SEQUENCE [LARGE SCALE GENOMIC DNA]</scope>
    <source>
        <strain evidence="5">JCM6362</strain>
    </source>
</reference>
<evidence type="ECO:0000256" key="2">
    <source>
        <dbReference type="SAM" id="SignalP"/>
    </source>
</evidence>
<dbReference type="AlphaFoldDB" id="A0A100XFB6"/>
<organism evidence="4 5">
    <name type="scientific">Mycolicibacterium thermoresistibile</name>
    <name type="common">Mycobacterium thermoresistibile</name>
    <dbReference type="NCBI Taxonomy" id="1797"/>
    <lineage>
        <taxon>Bacteria</taxon>
        <taxon>Bacillati</taxon>
        <taxon>Actinomycetota</taxon>
        <taxon>Actinomycetes</taxon>
        <taxon>Mycobacteriales</taxon>
        <taxon>Mycobacteriaceae</taxon>
        <taxon>Mycolicibacterium</taxon>
    </lineage>
</organism>
<dbReference type="RefSeq" id="WP_003927847.1">
    <property type="nucleotide sequence ID" value="NZ_BCTB01000017.1"/>
</dbReference>
<feature type="signal peptide" evidence="2">
    <location>
        <begin position="1"/>
        <end position="21"/>
    </location>
</feature>
<comment type="caution">
    <text evidence="4">The sequence shown here is derived from an EMBL/GenBank/DDBJ whole genome shotgun (WGS) entry which is preliminary data.</text>
</comment>
<dbReference type="EMBL" id="BCTB01000017">
    <property type="protein sequence ID" value="GAT15468.1"/>
    <property type="molecule type" value="Genomic_DNA"/>
</dbReference>
<feature type="chain" id="PRO_5039671457" evidence="2">
    <location>
        <begin position="22"/>
        <end position="154"/>
    </location>
</feature>
<feature type="domain" description="MPT63-like" evidence="3">
    <location>
        <begin position="31"/>
        <end position="153"/>
    </location>
</feature>